<keyword evidence="3" id="KW-0964">Secreted</keyword>
<dbReference type="SMART" id="SM00104">
    <property type="entry name" value="ANATO"/>
    <property type="match status" value="3"/>
</dbReference>
<feature type="chain" id="PRO_5019488294" description="Fibulin-1" evidence="13">
    <location>
        <begin position="27"/>
        <end position="792"/>
    </location>
</feature>
<feature type="domain" description="Anaphylatoxin-like" evidence="14">
    <location>
        <begin position="217"/>
        <end position="252"/>
    </location>
</feature>
<dbReference type="GO" id="GO:0005509">
    <property type="term" value="F:calcium ion binding"/>
    <property type="evidence" value="ECO:0007669"/>
    <property type="project" value="InterPro"/>
</dbReference>
<dbReference type="FunFam" id="2.10.25.10:FF:000010">
    <property type="entry name" value="Pro-epidermal growth factor"/>
    <property type="match status" value="2"/>
</dbReference>
<reference evidence="16 17" key="1">
    <citation type="journal article" date="2018" name="Nat. Ecol. Evol.">
        <title>Shark genomes provide insights into elasmobranch evolution and the origin of vertebrates.</title>
        <authorList>
            <person name="Hara Y"/>
            <person name="Yamaguchi K"/>
            <person name="Onimaru K"/>
            <person name="Kadota M"/>
            <person name="Koyanagi M"/>
            <person name="Keeley SD"/>
            <person name="Tatsumi K"/>
            <person name="Tanaka K"/>
            <person name="Motone F"/>
            <person name="Kageyama Y"/>
            <person name="Nozu R"/>
            <person name="Adachi N"/>
            <person name="Nishimura O"/>
            <person name="Nakagawa R"/>
            <person name="Tanegashima C"/>
            <person name="Kiyatake I"/>
            <person name="Matsumoto R"/>
            <person name="Murakumo K"/>
            <person name="Nishida K"/>
            <person name="Terakita A"/>
            <person name="Kuratani S"/>
            <person name="Sato K"/>
            <person name="Hyodo S Kuraku.S."/>
        </authorList>
    </citation>
    <scope>NUCLEOTIDE SEQUENCE [LARGE SCALE GENOMIC DNA]</scope>
</reference>
<dbReference type="InterPro" id="IPR000742">
    <property type="entry name" value="EGF"/>
</dbReference>
<feature type="compositionally biased region" description="Basic and acidic residues" evidence="12">
    <location>
        <begin position="373"/>
        <end position="382"/>
    </location>
</feature>
<dbReference type="PROSITE" id="PS01177">
    <property type="entry name" value="ANAPHYLATOXIN_1"/>
    <property type="match status" value="1"/>
</dbReference>
<dbReference type="OMA" id="GSTECKC"/>
<dbReference type="SUPFAM" id="SSF57184">
    <property type="entry name" value="Growth factor receptor domain"/>
    <property type="match status" value="3"/>
</dbReference>
<evidence type="ECO:0000313" key="17">
    <source>
        <dbReference type="Proteomes" id="UP000287033"/>
    </source>
</evidence>
<keyword evidence="7" id="KW-0677">Repeat</keyword>
<evidence type="ECO:0000259" key="15">
    <source>
        <dbReference type="PROSITE" id="PS50026"/>
    </source>
</evidence>
<keyword evidence="6 13" id="KW-0732">Signal</keyword>
<dbReference type="InterPro" id="IPR049883">
    <property type="entry name" value="NOTCH1_EGF-like"/>
</dbReference>
<dbReference type="Pfam" id="PF24532">
    <property type="entry name" value="FIBL-2"/>
    <property type="match status" value="1"/>
</dbReference>
<dbReference type="InterPro" id="IPR018097">
    <property type="entry name" value="EGF_Ca-bd_CS"/>
</dbReference>
<dbReference type="InterPro" id="IPR056612">
    <property type="entry name" value="FIBL-2_dom"/>
</dbReference>
<evidence type="ECO:0000256" key="1">
    <source>
        <dbReference type="ARBA" id="ARBA00004498"/>
    </source>
</evidence>
<feature type="signal peptide" evidence="13">
    <location>
        <begin position="1"/>
        <end position="26"/>
    </location>
</feature>
<dbReference type="CDD" id="cd00054">
    <property type="entry name" value="EGF_CA"/>
    <property type="match status" value="2"/>
</dbReference>
<dbReference type="STRING" id="137246.A0A401RTE1"/>
<dbReference type="Pfam" id="PF22914">
    <property type="entry name" value="Fibulin_C"/>
    <property type="match status" value="1"/>
</dbReference>
<evidence type="ECO:0000256" key="2">
    <source>
        <dbReference type="ARBA" id="ARBA00006127"/>
    </source>
</evidence>
<feature type="domain" description="EGF-like" evidence="15">
    <location>
        <begin position="591"/>
        <end position="632"/>
    </location>
</feature>
<evidence type="ECO:0000256" key="9">
    <source>
        <dbReference type="ARBA" id="ARBA00023157"/>
    </source>
</evidence>
<comment type="similarity">
    <text evidence="2">Belongs to the fibulin family.</text>
</comment>
<evidence type="ECO:0000256" key="8">
    <source>
        <dbReference type="ARBA" id="ARBA00022837"/>
    </source>
</evidence>
<dbReference type="PROSITE" id="PS01178">
    <property type="entry name" value="ANAPHYLATOXIN_2"/>
    <property type="match status" value="2"/>
</dbReference>
<comment type="subcellular location">
    <subcellularLocation>
        <location evidence="1">Secreted</location>
        <location evidence="1">Extracellular space</location>
        <location evidence="1">Extracellular matrix</location>
    </subcellularLocation>
</comment>
<dbReference type="PROSITE" id="PS50026">
    <property type="entry name" value="EGF_3"/>
    <property type="match status" value="4"/>
</dbReference>
<evidence type="ECO:0000256" key="4">
    <source>
        <dbReference type="ARBA" id="ARBA00022530"/>
    </source>
</evidence>
<feature type="domain" description="Anaphylatoxin-like" evidence="14">
    <location>
        <begin position="260"/>
        <end position="293"/>
    </location>
</feature>
<dbReference type="InterPro" id="IPR026823">
    <property type="entry name" value="cEGF"/>
</dbReference>
<evidence type="ECO:0000256" key="5">
    <source>
        <dbReference type="ARBA" id="ARBA00022536"/>
    </source>
</evidence>
<dbReference type="Pfam" id="PF12662">
    <property type="entry name" value="cEGF"/>
    <property type="match status" value="2"/>
</dbReference>
<dbReference type="SMART" id="SM00181">
    <property type="entry name" value="EGF"/>
    <property type="match status" value="7"/>
</dbReference>
<protein>
    <recommendedName>
        <fullName evidence="18">Fibulin-1</fullName>
    </recommendedName>
</protein>
<accession>A0A401RTE1</accession>
<evidence type="ECO:0000256" key="13">
    <source>
        <dbReference type="SAM" id="SignalP"/>
    </source>
</evidence>
<name>A0A401RTE1_CHIPU</name>
<dbReference type="SMART" id="SM00179">
    <property type="entry name" value="EGF_CA"/>
    <property type="match status" value="6"/>
</dbReference>
<dbReference type="Proteomes" id="UP000287033">
    <property type="component" value="Unassembled WGS sequence"/>
</dbReference>
<feature type="domain" description="EGF-like" evidence="15">
    <location>
        <begin position="466"/>
        <end position="508"/>
    </location>
</feature>
<dbReference type="InterPro" id="IPR000020">
    <property type="entry name" value="Anaphylatoxin/fibulin"/>
</dbReference>
<evidence type="ECO:0008006" key="18">
    <source>
        <dbReference type="Google" id="ProtNLM"/>
    </source>
</evidence>
<keyword evidence="17" id="KW-1185">Reference proteome</keyword>
<keyword evidence="8" id="KW-0106">Calcium</keyword>
<comment type="caution">
    <text evidence="16">The sequence shown here is derived from an EMBL/GenBank/DDBJ whole genome shotgun (WGS) entry which is preliminary data.</text>
</comment>
<gene>
    <name evidence="16" type="ORF">chiPu_0019883</name>
</gene>
<evidence type="ECO:0000256" key="12">
    <source>
        <dbReference type="SAM" id="MobiDB-lite"/>
    </source>
</evidence>
<evidence type="ECO:0000256" key="7">
    <source>
        <dbReference type="ARBA" id="ARBA00022737"/>
    </source>
</evidence>
<dbReference type="PROSITE" id="PS00010">
    <property type="entry name" value="ASX_HYDROXYL"/>
    <property type="match status" value="4"/>
</dbReference>
<evidence type="ECO:0000313" key="16">
    <source>
        <dbReference type="EMBL" id="GCC21413.1"/>
    </source>
</evidence>
<dbReference type="PANTHER" id="PTHR47333">
    <property type="entry name" value="VON WILLEBRAND FACTOR C AND EGF DOMAIN-CONTAINING PROTEIN"/>
    <property type="match status" value="1"/>
</dbReference>
<dbReference type="InterPro" id="IPR055088">
    <property type="entry name" value="Fibulin_C"/>
</dbReference>
<keyword evidence="10" id="KW-0325">Glycoprotein</keyword>
<dbReference type="OrthoDB" id="4062651at2759"/>
<dbReference type="InterPro" id="IPR000152">
    <property type="entry name" value="EGF-type_Asp/Asn_hydroxyl_site"/>
</dbReference>
<evidence type="ECO:0000256" key="6">
    <source>
        <dbReference type="ARBA" id="ARBA00022729"/>
    </source>
</evidence>
<dbReference type="AlphaFoldDB" id="A0A401RTE1"/>
<dbReference type="GO" id="GO:0005576">
    <property type="term" value="C:extracellular region"/>
    <property type="evidence" value="ECO:0007669"/>
    <property type="project" value="InterPro"/>
</dbReference>
<dbReference type="InterPro" id="IPR009030">
    <property type="entry name" value="Growth_fac_rcpt_cys_sf"/>
</dbReference>
<keyword evidence="4" id="KW-0272">Extracellular matrix</keyword>
<evidence type="ECO:0000256" key="3">
    <source>
        <dbReference type="ARBA" id="ARBA00022525"/>
    </source>
</evidence>
<feature type="region of interest" description="Disordered" evidence="12">
    <location>
        <begin position="182"/>
        <end position="208"/>
    </location>
</feature>
<feature type="domain" description="EGF-like" evidence="15">
    <location>
        <begin position="551"/>
        <end position="590"/>
    </location>
</feature>
<dbReference type="PANTHER" id="PTHR47333:SF4">
    <property type="entry name" value="EGF-LIKE DOMAIN-CONTAINING PROTEIN"/>
    <property type="match status" value="1"/>
</dbReference>
<evidence type="ECO:0000256" key="10">
    <source>
        <dbReference type="ARBA" id="ARBA00023180"/>
    </source>
</evidence>
<dbReference type="Pfam" id="PF07645">
    <property type="entry name" value="EGF_CA"/>
    <property type="match status" value="3"/>
</dbReference>
<dbReference type="PROSITE" id="PS01187">
    <property type="entry name" value="EGF_CA"/>
    <property type="match status" value="2"/>
</dbReference>
<organism evidence="16 17">
    <name type="scientific">Chiloscyllium punctatum</name>
    <name type="common">Brownbanded bambooshark</name>
    <name type="synonym">Hemiscyllium punctatum</name>
    <dbReference type="NCBI Taxonomy" id="137246"/>
    <lineage>
        <taxon>Eukaryota</taxon>
        <taxon>Metazoa</taxon>
        <taxon>Chordata</taxon>
        <taxon>Craniata</taxon>
        <taxon>Vertebrata</taxon>
        <taxon>Chondrichthyes</taxon>
        <taxon>Elasmobranchii</taxon>
        <taxon>Galeomorphii</taxon>
        <taxon>Galeoidea</taxon>
        <taxon>Orectolobiformes</taxon>
        <taxon>Hemiscylliidae</taxon>
        <taxon>Chiloscyllium</taxon>
    </lineage>
</organism>
<comment type="caution">
    <text evidence="11">Lacks conserved residue(s) required for the propagation of feature annotation.</text>
</comment>
<dbReference type="Gene3D" id="2.10.25.10">
    <property type="entry name" value="Laminin"/>
    <property type="match status" value="7"/>
</dbReference>
<feature type="domain" description="EGF-like" evidence="15">
    <location>
        <begin position="509"/>
        <end position="550"/>
    </location>
</feature>
<keyword evidence="9" id="KW-1015">Disulfide bond</keyword>
<feature type="region of interest" description="Disordered" evidence="12">
    <location>
        <begin position="335"/>
        <end position="382"/>
    </location>
</feature>
<dbReference type="FunFam" id="2.10.25.10:FF:000139">
    <property type="entry name" value="Fibulin-1"/>
    <property type="match status" value="1"/>
</dbReference>
<dbReference type="InterPro" id="IPR052080">
    <property type="entry name" value="vWF_C/EGF_Fibrillin"/>
</dbReference>
<dbReference type="InterPro" id="IPR001881">
    <property type="entry name" value="EGF-like_Ca-bd_dom"/>
</dbReference>
<proteinExistence type="inferred from homology"/>
<sequence>MAEGRDRLTVCSGILLCLALVPRGLLVVVGQLDCTGVECPELRHCIEETLEVGSCCASCVQLGCECSGYMYYDCLRAGHRRGLVPARASYYVDGGSTECKCPPGGGDIECSFIPCPSLPENCIRTFQPQDGCPQCAELGCSSSGQRLPAGHSFRAEPCTVCRCLSSGSLSCSTEPDCDSVTPTPELSAFQKDPPGPEGRAPSADDRRALSAGSLTSCCAAGRRWAVEDGKCPRDLLISGQPELCREFQQQCCLSALEELRCQEGVRAATQGSSCSSASGGEDLCGLDVFKRCCECCLVGLQAWSMGLACDEIPAPGLGCGQVLAGCCTEADGHVPATSPRREPRRPQETVSSESGGGVGRENGRNGPTQTPRTPEEDGDTRCPGDNPCSQLCHREQSAVVCSCFTGYQLMSDGRTCEDTNECEHLSQPCAEGFNCINTIGSYSCFQTIISCDRGYQASDDHTRCVDIDECQMGIHHCNNKQICRNTPGSYRCDCQQGYHMQPYSRTCVDINECQRYRGRVCAQICENTPGSYHCSCGAGYRLAEDGKNCQDVDECAAGACSQECANVYGSYQCYCWPGYSLNLLDRTTCEDIDECSVVSASLCTYRCVNSPGSFTCTCPEGYVLAQNRRNCKDLDECTLGTHNCTGAEICFNIQGGFKCLSFVCPPNYRKVGQTQCERLSCQGYVECQMVPQRITYYQLSFPTNVRVPVDIFRISPSPVYVGDNILLGITRGNEGLHFAIRRVDPYTGFVYLQLPPRQPREFLLDVEMTLIRQGRATKFIIRIHIFVTGPSL</sequence>
<dbReference type="EMBL" id="BEZZ01002214">
    <property type="protein sequence ID" value="GCC21413.1"/>
    <property type="molecule type" value="Genomic_DNA"/>
</dbReference>
<evidence type="ECO:0000256" key="11">
    <source>
        <dbReference type="PROSITE-ProRule" id="PRU00076"/>
    </source>
</evidence>
<dbReference type="PROSITE" id="PS01186">
    <property type="entry name" value="EGF_2"/>
    <property type="match status" value="3"/>
</dbReference>
<evidence type="ECO:0000259" key="14">
    <source>
        <dbReference type="PROSITE" id="PS01178"/>
    </source>
</evidence>
<keyword evidence="5 11" id="KW-0245">EGF-like domain</keyword>